<dbReference type="InterPro" id="IPR030959">
    <property type="entry name" value="GWxTD_dom"/>
</dbReference>
<feature type="transmembrane region" description="Helical" evidence="1">
    <location>
        <begin position="20"/>
        <end position="42"/>
    </location>
</feature>
<keyword evidence="1" id="KW-0472">Membrane</keyword>
<dbReference type="AlphaFoldDB" id="A0A369QP68"/>
<evidence type="ECO:0000313" key="4">
    <source>
        <dbReference type="Proteomes" id="UP000253919"/>
    </source>
</evidence>
<dbReference type="EMBL" id="QASA01000001">
    <property type="protein sequence ID" value="RDC66132.1"/>
    <property type="molecule type" value="Genomic_DNA"/>
</dbReference>
<evidence type="ECO:0000313" key="3">
    <source>
        <dbReference type="EMBL" id="RDC66132.1"/>
    </source>
</evidence>
<organism evidence="3 4">
    <name type="scientific">Adhaeribacter pallidiroseus</name>
    <dbReference type="NCBI Taxonomy" id="2072847"/>
    <lineage>
        <taxon>Bacteria</taxon>
        <taxon>Pseudomonadati</taxon>
        <taxon>Bacteroidota</taxon>
        <taxon>Cytophagia</taxon>
        <taxon>Cytophagales</taxon>
        <taxon>Hymenobacteraceae</taxon>
        <taxon>Adhaeribacter</taxon>
    </lineage>
</organism>
<accession>A0A369QP68</accession>
<keyword evidence="1" id="KW-1133">Transmembrane helix</keyword>
<dbReference type="Pfam" id="PF20094">
    <property type="entry name" value="GWxTD_dom"/>
    <property type="match status" value="1"/>
</dbReference>
<evidence type="ECO:0000256" key="1">
    <source>
        <dbReference type="SAM" id="Phobius"/>
    </source>
</evidence>
<comment type="caution">
    <text evidence="3">The sequence shown here is derived from an EMBL/GenBank/DDBJ whole genome shotgun (WGS) entry which is preliminary data.</text>
</comment>
<reference evidence="3 4" key="1">
    <citation type="submission" date="2018-04" db="EMBL/GenBank/DDBJ databases">
        <title>Adhaeribacter sp. HMF7616 genome sequencing and assembly.</title>
        <authorList>
            <person name="Kang H."/>
            <person name="Kang J."/>
            <person name="Cha I."/>
            <person name="Kim H."/>
            <person name="Joh K."/>
        </authorList>
    </citation>
    <scope>NUCLEOTIDE SEQUENCE [LARGE SCALE GENOMIC DNA]</scope>
    <source>
        <strain evidence="3 4">HMF7616</strain>
    </source>
</reference>
<gene>
    <name evidence="3" type="ORF">AHMF7616_04763</name>
</gene>
<sequence>MYNYFPSFFVRKNCDQNQGFLTLVSYFVILVLLTSACSPELMPARTGLKYSFLPDTGLSYDYQTGIDSLNIFIKITNKSTIGNLQKPGSTIPYFLSRDYTRNNIYWRDSVVAVNKNLKNLPSDAAMLDFALPISKITYPSVLVLRLPQFSATQEETLLDIPLTAASKNQNFLLLDSTGQFPLFQTYINNQQAFYIPASGPDTQVTARQFPLTITPAIPPMSRKNAASPPTLKVQSKPVLPVNQATQLTSPGVYILETQTARRALLVEEGSYPALTSAAELIEPLIYLTSSVERKNLYDAPNPKLAVDAFWLGIARQDQNLGKSLIREYYSRVEKANRYFASHKAGWLTDRGMIYLVFGTPAYITRNWDREEWIYPQYDGPNAEVKFIFIKKPNTFTQNHYELVRDAAYEFAWYNQVDQWRKGTIGMIMPDAAPSGRRNRRR</sequence>
<proteinExistence type="predicted"/>
<name>A0A369QP68_9BACT</name>
<dbReference type="OrthoDB" id="9814412at2"/>
<dbReference type="NCBIfam" id="TIGR04514">
    <property type="entry name" value="GWxTD_dom"/>
    <property type="match status" value="1"/>
</dbReference>
<keyword evidence="1" id="KW-0812">Transmembrane</keyword>
<keyword evidence="4" id="KW-1185">Reference proteome</keyword>
<evidence type="ECO:0000259" key="2">
    <source>
        <dbReference type="Pfam" id="PF20094"/>
    </source>
</evidence>
<dbReference type="Proteomes" id="UP000253919">
    <property type="component" value="Unassembled WGS sequence"/>
</dbReference>
<protein>
    <recommendedName>
        <fullName evidence="2">GWxTD domain-containing protein</fullName>
    </recommendedName>
</protein>
<feature type="domain" description="GWxTD" evidence="2">
    <location>
        <begin position="251"/>
        <end position="421"/>
    </location>
</feature>
<dbReference type="RefSeq" id="WP_115375033.1">
    <property type="nucleotide sequence ID" value="NZ_QASA01000001.1"/>
</dbReference>